<evidence type="ECO:0000256" key="1">
    <source>
        <dbReference type="ARBA" id="ARBA00023002"/>
    </source>
</evidence>
<feature type="domain" description="Saccharopine dehydrogenase NADP binding" evidence="2">
    <location>
        <begin position="4"/>
        <end position="117"/>
    </location>
</feature>
<protein>
    <submittedName>
        <fullName evidence="4">Saccharopine dehydrogenase</fullName>
    </submittedName>
</protein>
<dbReference type="PANTHER" id="PTHR11133">
    <property type="entry name" value="SACCHAROPINE DEHYDROGENASE"/>
    <property type="match status" value="1"/>
</dbReference>
<dbReference type="Gene3D" id="1.10.1870.10">
    <property type="entry name" value="Domain 3, Saccharopine reductase"/>
    <property type="match status" value="1"/>
</dbReference>
<evidence type="ECO:0000313" key="5">
    <source>
        <dbReference type="Proteomes" id="UP000236592"/>
    </source>
</evidence>
<sequence length="446" mass="50999">MRQILVIGSGKSTSYLLKYLCDHAFLENLFITVADLHTENAQSLINNNTRAQAVKLDIFDAISRFDLIKKADIVISMLPAHLHIEIAKDCLKANKHMVTASYVSPEMQALDLDVRAKNLVFLNEIGVDPGLDHMSAMQILDRLRENGSEIFAFESYAGGLIAPESDNNPWRYKFTWNPRNVVLAGQYGTAKYLKEGSYKYIHYNQLFKRVQPLNIKPYGEFEVYANRDSLQYKDLYKLDQIKTLLRGTIRRKGFCEAWHVFVTLGMTDNSYTMTGSEFLSHRDFLNAFLPYHPNKSVESKLKDVLLIDNHHHIWEKLDCLDLFSNSCYCGITNATPAQMLEKILTNSWSLEKTDKDMLVMYHKIGYKNNNKKHELHSHLIVTGEDSTYTAMAKTVGLPIAIATCAILNKKITSAGVQIPTAKSIYTPILKELQDFKIIFNENEKFY</sequence>
<dbReference type="SUPFAM" id="SSF51735">
    <property type="entry name" value="NAD(P)-binding Rossmann-fold domains"/>
    <property type="match status" value="1"/>
</dbReference>
<dbReference type="InterPro" id="IPR005097">
    <property type="entry name" value="Sacchrp_dh_NADP-bd"/>
</dbReference>
<dbReference type="EMBL" id="CP025938">
    <property type="protein sequence ID" value="AUS05641.1"/>
    <property type="molecule type" value="Genomic_DNA"/>
</dbReference>
<keyword evidence="5" id="KW-1185">Reference proteome</keyword>
<dbReference type="InterPro" id="IPR032095">
    <property type="entry name" value="Sacchrp_dh-like_C"/>
</dbReference>
<evidence type="ECO:0000313" key="4">
    <source>
        <dbReference type="EMBL" id="AUS05641.1"/>
    </source>
</evidence>
<dbReference type="Pfam" id="PF16653">
    <property type="entry name" value="Sacchrp_dh_C"/>
    <property type="match status" value="1"/>
</dbReference>
<organism evidence="4 5">
    <name type="scientific">Pseudotamlana carrageenivorans</name>
    <dbReference type="NCBI Taxonomy" id="2069432"/>
    <lineage>
        <taxon>Bacteria</taxon>
        <taxon>Pseudomonadati</taxon>
        <taxon>Bacteroidota</taxon>
        <taxon>Flavobacteriia</taxon>
        <taxon>Flavobacteriales</taxon>
        <taxon>Flavobacteriaceae</taxon>
        <taxon>Pseudotamlana</taxon>
    </lineage>
</organism>
<dbReference type="Proteomes" id="UP000236592">
    <property type="component" value="Chromosome"/>
</dbReference>
<dbReference type="PANTHER" id="PTHR11133:SF22">
    <property type="entry name" value="ALPHA-AMINOADIPIC SEMIALDEHYDE SYNTHASE, MITOCHONDRIAL"/>
    <property type="match status" value="1"/>
</dbReference>
<name>A0A2I7SIB0_9FLAO</name>
<dbReference type="InterPro" id="IPR051168">
    <property type="entry name" value="AASS"/>
</dbReference>
<dbReference type="Gene3D" id="3.40.50.720">
    <property type="entry name" value="NAD(P)-binding Rossmann-like Domain"/>
    <property type="match status" value="1"/>
</dbReference>
<reference evidence="5" key="1">
    <citation type="submission" date="2018-01" db="EMBL/GenBank/DDBJ databases">
        <title>Complete genome of Tamlana sp. UJ94.</title>
        <authorList>
            <person name="Jung J."/>
            <person name="Chung D."/>
            <person name="Bae S.S."/>
            <person name="Baek K."/>
        </authorList>
    </citation>
    <scope>NUCLEOTIDE SEQUENCE [LARGE SCALE GENOMIC DNA]</scope>
    <source>
        <strain evidence="5">UJ94</strain>
    </source>
</reference>
<dbReference type="GO" id="GO:0004753">
    <property type="term" value="F:saccharopine dehydrogenase activity"/>
    <property type="evidence" value="ECO:0007669"/>
    <property type="project" value="TreeGrafter"/>
</dbReference>
<dbReference type="AlphaFoldDB" id="A0A2I7SIB0"/>
<dbReference type="OrthoDB" id="973788at2"/>
<dbReference type="Pfam" id="PF03435">
    <property type="entry name" value="Sacchrp_dh_NADP"/>
    <property type="match status" value="1"/>
</dbReference>
<dbReference type="Gene3D" id="3.30.360.10">
    <property type="entry name" value="Dihydrodipicolinate Reductase, domain 2"/>
    <property type="match status" value="1"/>
</dbReference>
<feature type="domain" description="Saccharopine dehydrogenase-like C-terminal" evidence="3">
    <location>
        <begin position="126"/>
        <end position="434"/>
    </location>
</feature>
<dbReference type="GO" id="GO:0019878">
    <property type="term" value="P:lysine biosynthetic process via aminoadipic acid"/>
    <property type="evidence" value="ECO:0007669"/>
    <property type="project" value="TreeGrafter"/>
</dbReference>
<dbReference type="SUPFAM" id="SSF55347">
    <property type="entry name" value="Glyceraldehyde-3-phosphate dehydrogenase-like, C-terminal domain"/>
    <property type="match status" value="1"/>
</dbReference>
<keyword evidence="1" id="KW-0560">Oxidoreductase</keyword>
<proteinExistence type="predicted"/>
<evidence type="ECO:0000259" key="3">
    <source>
        <dbReference type="Pfam" id="PF16653"/>
    </source>
</evidence>
<gene>
    <name evidence="4" type="ORF">C1A40_09265</name>
</gene>
<dbReference type="InterPro" id="IPR036291">
    <property type="entry name" value="NAD(P)-bd_dom_sf"/>
</dbReference>
<accession>A0A2I7SIB0</accession>
<dbReference type="GO" id="GO:0005737">
    <property type="term" value="C:cytoplasm"/>
    <property type="evidence" value="ECO:0007669"/>
    <property type="project" value="TreeGrafter"/>
</dbReference>
<evidence type="ECO:0000259" key="2">
    <source>
        <dbReference type="Pfam" id="PF03435"/>
    </source>
</evidence>
<dbReference type="RefSeq" id="WP_102995653.1">
    <property type="nucleotide sequence ID" value="NZ_CP025938.1"/>
</dbReference>
<dbReference type="KEGG" id="taj:C1A40_09265"/>